<proteinExistence type="inferred from homology"/>
<keyword evidence="8" id="KW-0694">RNA-binding</keyword>
<evidence type="ECO:0000313" key="13">
    <source>
        <dbReference type="Proteomes" id="UP000515211"/>
    </source>
</evidence>
<reference evidence="14" key="2">
    <citation type="submission" date="2025-08" db="UniProtKB">
        <authorList>
            <consortium name="RefSeq"/>
        </authorList>
    </citation>
    <scope>IDENTIFICATION</scope>
    <source>
        <tissue evidence="14">Whole plant</tissue>
    </source>
</reference>
<evidence type="ECO:0000256" key="9">
    <source>
        <dbReference type="ARBA" id="ARBA00022917"/>
    </source>
</evidence>
<gene>
    <name evidence="14" type="primary">LOC107477181</name>
</gene>
<keyword evidence="4" id="KW-0820">tRNA-binding</keyword>
<keyword evidence="7" id="KW-0067">ATP-binding</keyword>
<feature type="domain" description="Alanyl-transfer RNA synthetases family profile" evidence="12">
    <location>
        <begin position="1"/>
        <end position="326"/>
    </location>
</feature>
<dbReference type="GO" id="GO:0005739">
    <property type="term" value="C:mitochondrion"/>
    <property type="evidence" value="ECO:0007669"/>
    <property type="project" value="TreeGrafter"/>
</dbReference>
<dbReference type="FunFam" id="3.30.980.10:FF:000004">
    <property type="entry name" value="Alanine--tRNA ligase, cytoplasmic"/>
    <property type="match status" value="1"/>
</dbReference>
<dbReference type="Pfam" id="PF07973">
    <property type="entry name" value="tRNA_SAD"/>
    <property type="match status" value="1"/>
</dbReference>
<keyword evidence="9" id="KW-0648">Protein biosynthesis</keyword>
<dbReference type="Gene3D" id="3.10.310.40">
    <property type="match status" value="1"/>
</dbReference>
<dbReference type="SUPFAM" id="SSF55186">
    <property type="entry name" value="ThrRS/AlaRS common domain"/>
    <property type="match status" value="1"/>
</dbReference>
<dbReference type="Pfam" id="PF01411">
    <property type="entry name" value="tRNA-synt_2c"/>
    <property type="match status" value="1"/>
</dbReference>
<dbReference type="GeneID" id="107477181"/>
<keyword evidence="10" id="KW-0030">Aminoacyl-tRNA synthetase</keyword>
<sequence length="520" mass="56183">MAEEKGLTVDEDGYNKALEAARERSRNAQATQAGGAIIMDADATSVLHRRGIAPTDDSFKYVWFKDHESVVKAIYTGSEFVESVETDGDIGVVLESTSFYAEQGGQIFDTGSLEGPHASFKVHNVQVFGGFVLHIGSNGNGISVGDKVVCKVDYGRRSLIAPNHTCTHMLNFALREVLGDHVDQKGSIVLPEKLRFDFSHGKPVDPDNLRKIESIVNEQIRDELDVNAKEATLAEAKRINGLRAVFGEVYPDPVRVVSIGEKVEDLLADPENKKWLSISSELCGGTHISNTREAKAFALLSEEGIAKGIRRITAVTTDRASDAIRVANEFEQHVDNAAKLEGSSLEEKVLYLKSNVETLSIPAAKKADIKNKIVQLQDRVRKAQKQIAEENKRKAVTITAEKAELAASDGKTFCVSQVEVGLDVNAVREAVTKVMEQKGISVMVFSTDKSTNKAVVCAGVPEKGDKGKLDVTEWLTNALGPLKGRCGKGKGGLATGQGTDASHVSEAMDLATSFASMKLT</sequence>
<dbReference type="Pfam" id="PF02272">
    <property type="entry name" value="DHHA1"/>
    <property type="match status" value="1"/>
</dbReference>
<dbReference type="GO" id="GO:0000049">
    <property type="term" value="F:tRNA binding"/>
    <property type="evidence" value="ECO:0007669"/>
    <property type="project" value="UniProtKB-KW"/>
</dbReference>
<evidence type="ECO:0000256" key="6">
    <source>
        <dbReference type="ARBA" id="ARBA00022741"/>
    </source>
</evidence>
<feature type="coiled-coil region" evidence="11">
    <location>
        <begin position="366"/>
        <end position="393"/>
    </location>
</feature>
<reference evidence="13" key="1">
    <citation type="journal article" date="2016" name="Nat. Genet.">
        <title>The genome sequences of Arachis duranensis and Arachis ipaensis, the diploid ancestors of cultivated peanut.</title>
        <authorList>
            <person name="Bertioli D.J."/>
            <person name="Cannon S.B."/>
            <person name="Froenicke L."/>
            <person name="Huang G."/>
            <person name="Farmer A.D."/>
            <person name="Cannon E.K."/>
            <person name="Liu X."/>
            <person name="Gao D."/>
            <person name="Clevenger J."/>
            <person name="Dash S."/>
            <person name="Ren L."/>
            <person name="Moretzsohn M.C."/>
            <person name="Shirasawa K."/>
            <person name="Huang W."/>
            <person name="Vidigal B."/>
            <person name="Abernathy B."/>
            <person name="Chu Y."/>
            <person name="Niederhuth C.E."/>
            <person name="Umale P."/>
            <person name="Araujo A.C."/>
            <person name="Kozik A."/>
            <person name="Kim K.D."/>
            <person name="Burow M.D."/>
            <person name="Varshney R.K."/>
            <person name="Wang X."/>
            <person name="Zhang X."/>
            <person name="Barkley N."/>
            <person name="Guimaraes P.M."/>
            <person name="Isobe S."/>
            <person name="Guo B."/>
            <person name="Liao B."/>
            <person name="Stalker H.T."/>
            <person name="Schmitz R.J."/>
            <person name="Scheffler B.E."/>
            <person name="Leal-Bertioli S.C."/>
            <person name="Xun X."/>
            <person name="Jackson S.A."/>
            <person name="Michelmore R."/>
            <person name="Ozias-Akins P."/>
        </authorList>
    </citation>
    <scope>NUCLEOTIDE SEQUENCE [LARGE SCALE GENOMIC DNA]</scope>
    <source>
        <strain evidence="13">cv. V14167</strain>
    </source>
</reference>
<keyword evidence="13" id="KW-1185">Reference proteome</keyword>
<dbReference type="Proteomes" id="UP000515211">
    <property type="component" value="Chromosome 3"/>
</dbReference>
<evidence type="ECO:0000256" key="8">
    <source>
        <dbReference type="ARBA" id="ARBA00022884"/>
    </source>
</evidence>
<dbReference type="Pfam" id="PF26023">
    <property type="entry name" value="ALA1"/>
    <property type="match status" value="1"/>
</dbReference>
<dbReference type="GO" id="GO:0006419">
    <property type="term" value="P:alanyl-tRNA aminoacylation"/>
    <property type="evidence" value="ECO:0007669"/>
    <property type="project" value="InterPro"/>
</dbReference>
<keyword evidence="11" id="KW-0175">Coiled coil</keyword>
<evidence type="ECO:0000256" key="10">
    <source>
        <dbReference type="ARBA" id="ARBA00023146"/>
    </source>
</evidence>
<evidence type="ECO:0000256" key="3">
    <source>
        <dbReference type="ARBA" id="ARBA00022490"/>
    </source>
</evidence>
<name>A0A6P5N703_ARADU</name>
<comment type="similarity">
    <text evidence="1">Belongs to the class-II aminoacyl-tRNA synthetase family. Alax-L subfamily.</text>
</comment>
<dbReference type="InterPro" id="IPR009000">
    <property type="entry name" value="Transl_B-barrel_sf"/>
</dbReference>
<evidence type="ECO:0000256" key="4">
    <source>
        <dbReference type="ARBA" id="ARBA00022555"/>
    </source>
</evidence>
<dbReference type="InterPro" id="IPR018165">
    <property type="entry name" value="Ala-tRNA-synth_IIc_core"/>
</dbReference>
<keyword evidence="5 14" id="KW-0436">Ligase</keyword>
<keyword evidence="6" id="KW-0547">Nucleotide-binding</keyword>
<dbReference type="InterPro" id="IPR012947">
    <property type="entry name" value="tRNA_SAD"/>
</dbReference>
<dbReference type="InterPro" id="IPR050058">
    <property type="entry name" value="Ala-tRNA_ligase"/>
</dbReference>
<dbReference type="Gene3D" id="3.30.980.10">
    <property type="entry name" value="Threonyl-trna Synthetase, Chain A, domain 2"/>
    <property type="match status" value="1"/>
</dbReference>
<dbReference type="RefSeq" id="XP_020993152.2">
    <property type="nucleotide sequence ID" value="XM_021137493.2"/>
</dbReference>
<dbReference type="EC" id="6.1.1.7" evidence="2"/>
<dbReference type="InterPro" id="IPR003156">
    <property type="entry name" value="DHHA1_dom"/>
</dbReference>
<evidence type="ECO:0000256" key="1">
    <source>
        <dbReference type="ARBA" id="ARBA00008429"/>
    </source>
</evidence>
<dbReference type="KEGG" id="adu:107477181"/>
<dbReference type="InterPro" id="IPR018164">
    <property type="entry name" value="Ala-tRNA-synth_IIc_N"/>
</dbReference>
<dbReference type="FunFam" id="2.40.30.130:FF:000004">
    <property type="entry name" value="Alanine--tRNA ligase"/>
    <property type="match status" value="1"/>
</dbReference>
<dbReference type="FunFam" id="3.10.310.40:FF:000003">
    <property type="entry name" value="Alanine--tRNA ligase"/>
    <property type="match status" value="1"/>
</dbReference>
<accession>A0A6P5N703</accession>
<evidence type="ECO:0000256" key="7">
    <source>
        <dbReference type="ARBA" id="ARBA00022840"/>
    </source>
</evidence>
<keyword evidence="3" id="KW-0963">Cytoplasm</keyword>
<evidence type="ECO:0000256" key="2">
    <source>
        <dbReference type="ARBA" id="ARBA00013168"/>
    </source>
</evidence>
<dbReference type="PANTHER" id="PTHR11777">
    <property type="entry name" value="ALANYL-TRNA SYNTHETASE"/>
    <property type="match status" value="1"/>
</dbReference>
<dbReference type="GO" id="GO:0009507">
    <property type="term" value="C:chloroplast"/>
    <property type="evidence" value="ECO:0007669"/>
    <property type="project" value="TreeGrafter"/>
</dbReference>
<evidence type="ECO:0000256" key="11">
    <source>
        <dbReference type="SAM" id="Coils"/>
    </source>
</evidence>
<dbReference type="SUPFAM" id="SSF50447">
    <property type="entry name" value="Translation proteins"/>
    <property type="match status" value="1"/>
</dbReference>
<dbReference type="GO" id="GO:0002161">
    <property type="term" value="F:aminoacyl-tRNA deacylase activity"/>
    <property type="evidence" value="ECO:0007669"/>
    <property type="project" value="TreeGrafter"/>
</dbReference>
<evidence type="ECO:0000313" key="14">
    <source>
        <dbReference type="RefSeq" id="XP_020993152.2"/>
    </source>
</evidence>
<dbReference type="Gene3D" id="2.40.30.130">
    <property type="match status" value="1"/>
</dbReference>
<dbReference type="InterPro" id="IPR059090">
    <property type="entry name" value="ALA1_helical"/>
</dbReference>
<dbReference type="PROSITE" id="PS50860">
    <property type="entry name" value="AA_TRNA_LIGASE_II_ALA"/>
    <property type="match status" value="1"/>
</dbReference>
<evidence type="ECO:0000259" key="12">
    <source>
        <dbReference type="PROSITE" id="PS50860"/>
    </source>
</evidence>
<organism evidence="13 14">
    <name type="scientific">Arachis duranensis</name>
    <name type="common">Wild peanut</name>
    <dbReference type="NCBI Taxonomy" id="130453"/>
    <lineage>
        <taxon>Eukaryota</taxon>
        <taxon>Viridiplantae</taxon>
        <taxon>Streptophyta</taxon>
        <taxon>Embryophyta</taxon>
        <taxon>Tracheophyta</taxon>
        <taxon>Spermatophyta</taxon>
        <taxon>Magnoliopsida</taxon>
        <taxon>eudicotyledons</taxon>
        <taxon>Gunneridae</taxon>
        <taxon>Pentapetalae</taxon>
        <taxon>rosids</taxon>
        <taxon>fabids</taxon>
        <taxon>Fabales</taxon>
        <taxon>Fabaceae</taxon>
        <taxon>Papilionoideae</taxon>
        <taxon>50 kb inversion clade</taxon>
        <taxon>dalbergioids sensu lato</taxon>
        <taxon>Dalbergieae</taxon>
        <taxon>Pterocarpus clade</taxon>
        <taxon>Arachis</taxon>
    </lineage>
</organism>
<dbReference type="AlphaFoldDB" id="A0A6P5N703"/>
<evidence type="ECO:0000256" key="5">
    <source>
        <dbReference type="ARBA" id="ARBA00022598"/>
    </source>
</evidence>
<dbReference type="InterPro" id="IPR018163">
    <property type="entry name" value="Thr/Ala-tRNA-synth_IIc_edit"/>
</dbReference>
<dbReference type="GO" id="GO:0005524">
    <property type="term" value="F:ATP binding"/>
    <property type="evidence" value="ECO:0007669"/>
    <property type="project" value="UniProtKB-KW"/>
</dbReference>
<dbReference type="SMART" id="SM00863">
    <property type="entry name" value="tRNA_SAD"/>
    <property type="match status" value="1"/>
</dbReference>
<dbReference type="GO" id="GO:0004813">
    <property type="term" value="F:alanine-tRNA ligase activity"/>
    <property type="evidence" value="ECO:0007669"/>
    <property type="project" value="UniProtKB-EC"/>
</dbReference>
<protein>
    <recommendedName>
        <fullName evidence="2">alanine--tRNA ligase</fullName>
        <ecNumber evidence="2">6.1.1.7</ecNumber>
    </recommendedName>
</protein>
<dbReference type="PANTHER" id="PTHR11777:SF9">
    <property type="entry name" value="ALANINE--TRNA LIGASE, CYTOPLASMIC"/>
    <property type="match status" value="1"/>
</dbReference>